<evidence type="ECO:0000313" key="3">
    <source>
        <dbReference type="Proteomes" id="UP000597301"/>
    </source>
</evidence>
<keyword evidence="1" id="KW-0472">Membrane</keyword>
<gene>
    <name evidence="2" type="ORF">GCM10011382_04670</name>
</gene>
<keyword evidence="3" id="KW-1185">Reference proteome</keyword>
<reference evidence="3" key="1">
    <citation type="journal article" date="2019" name="Int. J. Syst. Evol. Microbiol.">
        <title>The Global Catalogue of Microorganisms (GCM) 10K type strain sequencing project: providing services to taxonomists for standard genome sequencing and annotation.</title>
        <authorList>
            <consortium name="The Broad Institute Genomics Platform"/>
            <consortium name="The Broad Institute Genome Sequencing Center for Infectious Disease"/>
            <person name="Wu L."/>
            <person name="Ma J."/>
        </authorList>
    </citation>
    <scope>NUCLEOTIDE SEQUENCE [LARGE SCALE GENOMIC DNA]</scope>
    <source>
        <strain evidence="3">CGMCC 1.15122</strain>
    </source>
</reference>
<evidence type="ECO:0000256" key="1">
    <source>
        <dbReference type="SAM" id="Phobius"/>
    </source>
</evidence>
<sequence length="144" mass="16479">MPSWLNYTSAISSIVGLVVSLFVLYEAKQIRQSFMRRARLPEIATDMGKVSSSLLKSLKDWPKEQRLGIAQIHIAVGLLRNAAKKVPDSDQKRINQAIAKLCKRKFFRMEPVNDATVDEAWAFYYELSSVNTFLEQLVKDAKWD</sequence>
<keyword evidence="1" id="KW-1133">Transmembrane helix</keyword>
<dbReference type="Proteomes" id="UP000597301">
    <property type="component" value="Unassembled WGS sequence"/>
</dbReference>
<feature type="transmembrane region" description="Helical" evidence="1">
    <location>
        <begin position="6"/>
        <end position="27"/>
    </location>
</feature>
<accession>A0ABQ1NQU8</accession>
<protein>
    <recommendedName>
        <fullName evidence="4">ATP synthase protein MI25</fullName>
    </recommendedName>
</protein>
<name>A0ABQ1NQU8_9GAMM</name>
<organism evidence="2 3">
    <name type="scientific">Vreelandella lutescens</name>
    <dbReference type="NCBI Taxonomy" id="1602943"/>
    <lineage>
        <taxon>Bacteria</taxon>
        <taxon>Pseudomonadati</taxon>
        <taxon>Pseudomonadota</taxon>
        <taxon>Gammaproteobacteria</taxon>
        <taxon>Oceanospirillales</taxon>
        <taxon>Halomonadaceae</taxon>
        <taxon>Vreelandella</taxon>
    </lineage>
</organism>
<keyword evidence="1" id="KW-0812">Transmembrane</keyword>
<evidence type="ECO:0008006" key="4">
    <source>
        <dbReference type="Google" id="ProtNLM"/>
    </source>
</evidence>
<evidence type="ECO:0000313" key="2">
    <source>
        <dbReference type="EMBL" id="GGC77787.1"/>
    </source>
</evidence>
<proteinExistence type="predicted"/>
<comment type="caution">
    <text evidence="2">The sequence shown here is derived from an EMBL/GenBank/DDBJ whole genome shotgun (WGS) entry which is preliminary data.</text>
</comment>
<dbReference type="EMBL" id="BMHM01000001">
    <property type="protein sequence ID" value="GGC77787.1"/>
    <property type="molecule type" value="Genomic_DNA"/>
</dbReference>